<evidence type="ECO:0000256" key="10">
    <source>
        <dbReference type="ARBA" id="ARBA00049494"/>
    </source>
</evidence>
<dbReference type="EC" id="2.7.7.2" evidence="2"/>
<organism evidence="12 13">
    <name type="scientific">Mycoplasmopsis gallinarum</name>
    <dbReference type="NCBI Taxonomy" id="29557"/>
    <lineage>
        <taxon>Bacteria</taxon>
        <taxon>Bacillati</taxon>
        <taxon>Mycoplasmatota</taxon>
        <taxon>Mycoplasmoidales</taxon>
        <taxon>Metamycoplasmataceae</taxon>
        <taxon>Mycoplasmopsis</taxon>
    </lineage>
</organism>
<dbReference type="GO" id="GO:0016301">
    <property type="term" value="F:kinase activity"/>
    <property type="evidence" value="ECO:0007669"/>
    <property type="project" value="UniProtKB-KW"/>
</dbReference>
<comment type="caution">
    <text evidence="12">The sequence shown here is derived from an EMBL/GenBank/DDBJ whole genome shotgun (WGS) entry which is preliminary data.</text>
</comment>
<feature type="domain" description="FAD synthetase" evidence="11">
    <location>
        <begin position="17"/>
        <end position="142"/>
    </location>
</feature>
<keyword evidence="6 12" id="KW-0548">Nucleotidyltransferase</keyword>
<keyword evidence="13" id="KW-1185">Reference proteome</keyword>
<keyword evidence="3" id="KW-0285">Flavoprotein</keyword>
<dbReference type="SUPFAM" id="SSF52374">
    <property type="entry name" value="Nucleotidylyl transferase"/>
    <property type="match status" value="1"/>
</dbReference>
<dbReference type="OrthoDB" id="9803667at2"/>
<evidence type="ECO:0000256" key="1">
    <source>
        <dbReference type="ARBA" id="ARBA00004726"/>
    </source>
</evidence>
<dbReference type="STRING" id="29557.MGALLINA_01260"/>
<dbReference type="NCBIfam" id="NF045965">
    <property type="entry name" value="RibF_rel"/>
    <property type="match status" value="1"/>
</dbReference>
<evidence type="ECO:0000256" key="7">
    <source>
        <dbReference type="ARBA" id="ARBA00022741"/>
    </source>
</evidence>
<keyword evidence="12" id="KW-0418">Kinase</keyword>
<dbReference type="InterPro" id="IPR015864">
    <property type="entry name" value="FAD_synthase"/>
</dbReference>
<dbReference type="EMBL" id="LVLH01000020">
    <property type="protein sequence ID" value="OAB49087.1"/>
    <property type="molecule type" value="Genomic_DNA"/>
</dbReference>
<comment type="catalytic activity">
    <reaction evidence="10">
        <text>FMN + ATP + H(+) = FAD + diphosphate</text>
        <dbReference type="Rhea" id="RHEA:17237"/>
        <dbReference type="ChEBI" id="CHEBI:15378"/>
        <dbReference type="ChEBI" id="CHEBI:30616"/>
        <dbReference type="ChEBI" id="CHEBI:33019"/>
        <dbReference type="ChEBI" id="CHEBI:57692"/>
        <dbReference type="ChEBI" id="CHEBI:58210"/>
        <dbReference type="EC" id="2.7.7.2"/>
    </reaction>
</comment>
<name>A0A168RLA8_9BACT</name>
<dbReference type="AlphaFoldDB" id="A0A168RLA8"/>
<proteinExistence type="predicted"/>
<dbReference type="GO" id="GO:0009231">
    <property type="term" value="P:riboflavin biosynthetic process"/>
    <property type="evidence" value="ECO:0007669"/>
    <property type="project" value="InterPro"/>
</dbReference>
<evidence type="ECO:0000256" key="9">
    <source>
        <dbReference type="ARBA" id="ARBA00022840"/>
    </source>
</evidence>
<dbReference type="GO" id="GO:0003919">
    <property type="term" value="F:FMN adenylyltransferase activity"/>
    <property type="evidence" value="ECO:0007669"/>
    <property type="project" value="UniProtKB-EC"/>
</dbReference>
<gene>
    <name evidence="12" type="primary">ribF</name>
    <name evidence="12" type="ORF">MGALLINA_01260</name>
</gene>
<evidence type="ECO:0000256" key="3">
    <source>
        <dbReference type="ARBA" id="ARBA00022630"/>
    </source>
</evidence>
<evidence type="ECO:0000256" key="4">
    <source>
        <dbReference type="ARBA" id="ARBA00022643"/>
    </source>
</evidence>
<accession>A0A168RLA8</accession>
<keyword evidence="5 12" id="KW-0808">Transferase</keyword>
<keyword evidence="9" id="KW-0067">ATP-binding</keyword>
<reference evidence="12 13" key="1">
    <citation type="submission" date="2016-03" db="EMBL/GenBank/DDBJ databases">
        <title>Genome sequence of Mycoplasma gallinarum strain Mgn_IPT.</title>
        <authorList>
            <person name="Yacoub E."/>
            <person name="Sirand-Pugnet P."/>
            <person name="Barre A."/>
            <person name="Maurier F."/>
            <person name="Blanchard A."/>
            <person name="Ben Abdelmoumen B.M."/>
        </authorList>
    </citation>
    <scope>NUCLEOTIDE SEQUENCE [LARGE SCALE GENOMIC DNA]</scope>
    <source>
        <strain evidence="12 13">Mgn_IPT</strain>
    </source>
</reference>
<dbReference type="RefSeq" id="WP_063625928.1">
    <property type="nucleotide sequence ID" value="NZ_LVLH01000020.1"/>
</dbReference>
<dbReference type="UniPathway" id="UPA00277">
    <property type="reaction ID" value="UER00407"/>
</dbReference>
<keyword evidence="7" id="KW-0547">Nucleotide-binding</keyword>
<dbReference type="Gene3D" id="3.40.50.620">
    <property type="entry name" value="HUPs"/>
    <property type="match status" value="1"/>
</dbReference>
<keyword evidence="8" id="KW-0274">FAD</keyword>
<dbReference type="PATRIC" id="fig|29557.3.peg.114"/>
<dbReference type="InterPro" id="IPR014729">
    <property type="entry name" value="Rossmann-like_a/b/a_fold"/>
</dbReference>
<evidence type="ECO:0000256" key="2">
    <source>
        <dbReference type="ARBA" id="ARBA00012393"/>
    </source>
</evidence>
<evidence type="ECO:0000256" key="5">
    <source>
        <dbReference type="ARBA" id="ARBA00022679"/>
    </source>
</evidence>
<dbReference type="Proteomes" id="UP000076983">
    <property type="component" value="Unassembled WGS sequence"/>
</dbReference>
<sequence>MSLNIYSIHNQPKFNKPIYIIGAFESFHLGHYSLYLKALELKETEPDRDIVLVYFADCENLPKLNHNLFTDEDFRLQVFANLDFKYACRLEFKNLHNQEAQVFLDTLFSNQEDFSIVVGQDFRFGKQARGNIDWLKQNYSTYVVEPLKLPNGNKLSTSFLKDLINLGEFDLVNSYLKFDYGFSAKFIKNQNENVLLKHSDQIIALPDAYYVAYLELNEIIYRGLLTAQNSLLEFHAIDIKFKESINEDCKIYIKKKIKSIQAGEIKKNDEMLRIAKKHFLKNI</sequence>
<comment type="pathway">
    <text evidence="1">Cofactor biosynthesis; FAD biosynthesis; FAD from FMN: step 1/1.</text>
</comment>
<dbReference type="Pfam" id="PF06574">
    <property type="entry name" value="FAD_syn"/>
    <property type="match status" value="1"/>
</dbReference>
<dbReference type="GO" id="GO:0005524">
    <property type="term" value="F:ATP binding"/>
    <property type="evidence" value="ECO:0007669"/>
    <property type="project" value="UniProtKB-KW"/>
</dbReference>
<evidence type="ECO:0000259" key="11">
    <source>
        <dbReference type="Pfam" id="PF06574"/>
    </source>
</evidence>
<protein>
    <recommendedName>
        <fullName evidence="2">FAD synthase</fullName>
        <ecNumber evidence="2">2.7.7.2</ecNumber>
    </recommendedName>
</protein>
<evidence type="ECO:0000256" key="6">
    <source>
        <dbReference type="ARBA" id="ARBA00022695"/>
    </source>
</evidence>
<evidence type="ECO:0000313" key="12">
    <source>
        <dbReference type="EMBL" id="OAB49087.1"/>
    </source>
</evidence>
<keyword evidence="4" id="KW-0288">FMN</keyword>
<evidence type="ECO:0000313" key="13">
    <source>
        <dbReference type="Proteomes" id="UP000076983"/>
    </source>
</evidence>
<dbReference type="GO" id="GO:0006747">
    <property type="term" value="P:FAD biosynthetic process"/>
    <property type="evidence" value="ECO:0007669"/>
    <property type="project" value="UniProtKB-UniPathway"/>
</dbReference>
<evidence type="ECO:0000256" key="8">
    <source>
        <dbReference type="ARBA" id="ARBA00022827"/>
    </source>
</evidence>